<evidence type="ECO:0000259" key="3">
    <source>
        <dbReference type="PROSITE" id="PS51272"/>
    </source>
</evidence>
<dbReference type="EMBL" id="CP040463">
    <property type="protein sequence ID" value="QCT95094.1"/>
    <property type="molecule type" value="Genomic_DNA"/>
</dbReference>
<feature type="chain" id="PRO_5047269966" description="SLH domain-containing protein" evidence="2">
    <location>
        <begin position="20"/>
        <end position="1233"/>
    </location>
</feature>
<name>A0ABX5VD97_9BACT</name>
<dbReference type="Proteomes" id="UP000306825">
    <property type="component" value="Chromosome"/>
</dbReference>
<sequence>MKINKILIIFFFILSALNAATWQVIPDHKWVYSTNSGIKLKAAAGISEQNKRFCVLIEKEDGSEFKYSGEMFIKFSDGDSFSSRYMSGDNKVFICKYYDMDVAEYTYPFNYLSQGKLKVWVKSDNGDYFSFPDFILKAVNPIKITNFTIQKIKNDDNYNYFKMNITLSQRPIVIKIETNSGSSYYFLKNGNVPYINDKIFYKYIYSNNYKDWTIFFKIYKNNEKQHKWFKLIVQDYRAKSANELVDSQIKYFDVDRIDYIKIKNFSISKINETNAYVDYKAEINLSTKPKVVKIETDNKNIYYFLKDGIVQTKPDFVTAFNYSDDYKNWLINFRIYKNNKIQNKWFKLIVQDYRAKNSNDLVDYKIYSFNVLAKDSRKSSIHIKVDSNVKKIPATFIFTVKTDYKVNVLKVTSSKGESKIRLRDGYGTFGNIQIKPINNYTWKVTYTVNSLYLYNAKENNVTLNFYLLSDDLKHILGDKSIKIKVYRDTSEEDFSNILSFLNKSQILKKLDLGNKNVRFSPISRAEAALIIYEFLKLKNPNFKLPFNIALYSNPFADVDKNTNYYNAVITLTNYKGDDNISVLTTKYGVFNPLDYVTRFQFVKMIIEGLNIPKSYDFSNIKNFSDYNLLGNDAKIYFSTAIKNGIIRGDNNKLLPYQKLTVFQALTILDRIKNYKFDVNNSQFNLPNFSYNTGSELGIIPDYQKYNPSIKPIKIINVSIQKEGNCNKLIIKANFDKNSSPYYKWTTNFGYFKKVNENNSQVIFCPSTKKPDVDYTIKVIGNDGYFNFDEYRLTLNKNNFSYKNNIADNNSTFVNFDINLSVPNKVLKENKLYILNKRGSLYKGNLNIGLERINIILSDNNTTYNIENVNWNNNQIYFVVPSIPAFYGKTLTMKVIIASNDKFREYNFHNIRYEPIYAIEGIVSINNEGDYPDYVFINGKKVVINNGKFYCMLDKVGDYNVSINKNYTSEVVKITDKKPIQSVFLSNKNENVVNNEQNNNENENVVNNEQNNNENENVVNNEQNNNENENVVNNEQNNNENENVVNNEQNNNENENVVNNEQNNNENENVVNIPKGLSLISGNINFKDLKNKDVLIVWAINPTTKEWEGYSPYGNIQKLIIKNGYKLLTKINDSRSFFVISKKQTKIKFLNNIKIDNDMDLLNLPEGYSLIGSEGGILDINDIRCNVNYTIGGIYKLKNNKWLKFIPSENIKEFNTIESNEGAIVICVKKRSIK</sequence>
<feature type="domain" description="SLH" evidence="3">
    <location>
        <begin position="551"/>
        <end position="619"/>
    </location>
</feature>
<dbReference type="RefSeq" id="WP_138323719.1">
    <property type="nucleotide sequence ID" value="NZ_CP040463.1"/>
</dbReference>
<evidence type="ECO:0000256" key="2">
    <source>
        <dbReference type="SAM" id="SignalP"/>
    </source>
</evidence>
<evidence type="ECO:0000313" key="4">
    <source>
        <dbReference type="EMBL" id="QCT95094.1"/>
    </source>
</evidence>
<keyword evidence="2" id="KW-0732">Signal</keyword>
<evidence type="ECO:0000313" key="5">
    <source>
        <dbReference type="Proteomes" id="UP000306825"/>
    </source>
</evidence>
<proteinExistence type="predicted"/>
<gene>
    <name evidence="4" type="ORF">FE773_07795</name>
</gene>
<accession>A0ABX5VD97</accession>
<evidence type="ECO:0000256" key="1">
    <source>
        <dbReference type="SAM" id="MobiDB-lite"/>
    </source>
</evidence>
<feature type="region of interest" description="Disordered" evidence="1">
    <location>
        <begin position="993"/>
        <end position="1067"/>
    </location>
</feature>
<keyword evidence="5" id="KW-1185">Reference proteome</keyword>
<reference evidence="4 5" key="1">
    <citation type="submission" date="2019-05" db="EMBL/GenBank/DDBJ databases">
        <title>A comparative analysis of the Nautiliaceae.</title>
        <authorList>
            <person name="Grosche A."/>
            <person name="Smedile F."/>
            <person name="Vetriani C."/>
        </authorList>
    </citation>
    <scope>NUCLEOTIDE SEQUENCE [LARGE SCALE GENOMIC DNA]</scope>
    <source>
        <strain evidence="4 5">TB-2</strain>
    </source>
</reference>
<dbReference type="InterPro" id="IPR001119">
    <property type="entry name" value="SLH_dom"/>
</dbReference>
<organism evidence="4 5">
    <name type="scientific">Caminibacter mediatlanticus TB-2</name>
    <dbReference type="NCBI Taxonomy" id="391592"/>
    <lineage>
        <taxon>Bacteria</taxon>
        <taxon>Pseudomonadati</taxon>
        <taxon>Campylobacterota</taxon>
        <taxon>Epsilonproteobacteria</taxon>
        <taxon>Nautiliales</taxon>
        <taxon>Nautiliaceae</taxon>
        <taxon>Caminibacter</taxon>
    </lineage>
</organism>
<feature type="signal peptide" evidence="2">
    <location>
        <begin position="1"/>
        <end position="19"/>
    </location>
</feature>
<dbReference type="PROSITE" id="PS51272">
    <property type="entry name" value="SLH"/>
    <property type="match status" value="1"/>
</dbReference>
<protein>
    <recommendedName>
        <fullName evidence="3">SLH domain-containing protein</fullName>
    </recommendedName>
</protein>